<evidence type="ECO:0000313" key="1">
    <source>
        <dbReference type="EMBL" id="KAJ3489678.1"/>
    </source>
</evidence>
<sequence>MRVAVATIFLAFLANGAMAVAPAGDEQAEKRDALAEQLNFWPRQGSSDSQSDGLDIDIGADSIDVRVGLGQDPPTDDD</sequence>
<accession>A0ACC1QRK6</accession>
<keyword evidence="2" id="KW-1185">Reference proteome</keyword>
<comment type="caution">
    <text evidence="1">The sequence shown here is derived from an EMBL/GenBank/DDBJ whole genome shotgun (WGS) entry which is preliminary data.</text>
</comment>
<reference evidence="1" key="1">
    <citation type="submission" date="2022-07" db="EMBL/GenBank/DDBJ databases">
        <title>Genome Sequence of Lecanicillium saksenae.</title>
        <authorList>
            <person name="Buettner E."/>
        </authorList>
    </citation>
    <scope>NUCLEOTIDE SEQUENCE</scope>
    <source>
        <strain evidence="1">VT-O1</strain>
    </source>
</reference>
<dbReference type="Proteomes" id="UP001148737">
    <property type="component" value="Unassembled WGS sequence"/>
</dbReference>
<evidence type="ECO:0000313" key="2">
    <source>
        <dbReference type="Proteomes" id="UP001148737"/>
    </source>
</evidence>
<gene>
    <name evidence="1" type="ORF">NLG97_g5953</name>
</gene>
<name>A0ACC1QRK6_9HYPO</name>
<proteinExistence type="predicted"/>
<dbReference type="EMBL" id="JANAKD010000726">
    <property type="protein sequence ID" value="KAJ3489678.1"/>
    <property type="molecule type" value="Genomic_DNA"/>
</dbReference>
<protein>
    <submittedName>
        <fullName evidence="1">Uncharacterized protein</fullName>
    </submittedName>
</protein>
<organism evidence="1 2">
    <name type="scientific">Lecanicillium saksenae</name>
    <dbReference type="NCBI Taxonomy" id="468837"/>
    <lineage>
        <taxon>Eukaryota</taxon>
        <taxon>Fungi</taxon>
        <taxon>Dikarya</taxon>
        <taxon>Ascomycota</taxon>
        <taxon>Pezizomycotina</taxon>
        <taxon>Sordariomycetes</taxon>
        <taxon>Hypocreomycetidae</taxon>
        <taxon>Hypocreales</taxon>
        <taxon>Cordycipitaceae</taxon>
        <taxon>Lecanicillium</taxon>
    </lineage>
</organism>